<feature type="transmembrane region" description="Helical" evidence="1">
    <location>
        <begin position="12"/>
        <end position="30"/>
    </location>
</feature>
<evidence type="ECO:0000256" key="1">
    <source>
        <dbReference type="SAM" id="Phobius"/>
    </source>
</evidence>
<reference evidence="2 3" key="1">
    <citation type="submission" date="2022-04" db="EMBL/GenBank/DDBJ databases">
        <title>Positive selection, recombination, and allopatry shape intraspecific diversity of widespread and dominant cyanobacteria.</title>
        <authorList>
            <person name="Wei J."/>
            <person name="Shu W."/>
            <person name="Hu C."/>
        </authorList>
    </citation>
    <scope>NUCLEOTIDE SEQUENCE [LARGE SCALE GENOMIC DNA]</scope>
    <source>
        <strain evidence="2 3">GB2-A4</strain>
    </source>
</reference>
<feature type="transmembrane region" description="Helical" evidence="1">
    <location>
        <begin position="81"/>
        <end position="103"/>
    </location>
</feature>
<dbReference type="EMBL" id="JAMPKM010000004">
    <property type="protein sequence ID" value="MEP0817336.1"/>
    <property type="molecule type" value="Genomic_DNA"/>
</dbReference>
<evidence type="ECO:0000313" key="3">
    <source>
        <dbReference type="Proteomes" id="UP001464891"/>
    </source>
</evidence>
<keyword evidence="1" id="KW-1133">Transmembrane helix</keyword>
<keyword evidence="1" id="KW-0472">Membrane</keyword>
<name>A0ABV0J6D9_9CYAN</name>
<feature type="transmembrane region" description="Helical" evidence="1">
    <location>
        <begin position="42"/>
        <end position="61"/>
    </location>
</feature>
<organism evidence="2 3">
    <name type="scientific">Trichocoleus desertorum GB2-A4</name>
    <dbReference type="NCBI Taxonomy" id="2933944"/>
    <lineage>
        <taxon>Bacteria</taxon>
        <taxon>Bacillati</taxon>
        <taxon>Cyanobacteriota</taxon>
        <taxon>Cyanophyceae</taxon>
        <taxon>Leptolyngbyales</taxon>
        <taxon>Trichocoleusaceae</taxon>
        <taxon>Trichocoleus</taxon>
    </lineage>
</organism>
<keyword evidence="1" id="KW-0812">Transmembrane</keyword>
<gene>
    <name evidence="2" type="ORF">NC998_09525</name>
</gene>
<dbReference type="RefSeq" id="WP_242016994.1">
    <property type="nucleotide sequence ID" value="NZ_JAMPKM010000004.1"/>
</dbReference>
<sequence length="107" mass="12152">MMPTLLWHDWLVLLSFFACLAGLGLLVGMPQDQGEDFEQAESMLMLMIFTYWAVHCVALGVQKFALPDWEVLLLSLKFTAIISYLLTFACMISLPLNRLAVVLRQVE</sequence>
<keyword evidence="3" id="KW-1185">Reference proteome</keyword>
<evidence type="ECO:0000313" key="2">
    <source>
        <dbReference type="EMBL" id="MEP0817336.1"/>
    </source>
</evidence>
<accession>A0ABV0J6D9</accession>
<proteinExistence type="predicted"/>
<protein>
    <submittedName>
        <fullName evidence="2">Uncharacterized protein</fullName>
    </submittedName>
</protein>
<dbReference type="Proteomes" id="UP001464891">
    <property type="component" value="Unassembled WGS sequence"/>
</dbReference>
<comment type="caution">
    <text evidence="2">The sequence shown here is derived from an EMBL/GenBank/DDBJ whole genome shotgun (WGS) entry which is preliminary data.</text>
</comment>